<feature type="transmembrane region" description="Helical" evidence="1">
    <location>
        <begin position="300"/>
        <end position="318"/>
    </location>
</feature>
<keyword evidence="5" id="KW-1185">Reference proteome</keyword>
<evidence type="ECO:0000256" key="2">
    <source>
        <dbReference type="SAM" id="SignalP"/>
    </source>
</evidence>
<dbReference type="Proteomes" id="UP001180020">
    <property type="component" value="Unassembled WGS sequence"/>
</dbReference>
<feature type="signal peptide" evidence="2">
    <location>
        <begin position="1"/>
        <end position="20"/>
    </location>
</feature>
<dbReference type="Pfam" id="PF19160">
    <property type="entry name" value="SPARK"/>
    <property type="match status" value="1"/>
</dbReference>
<sequence length="321" mass="34382">MLQTLLALLTFLSALPLFPGQPGPDPALIQPFYPGSAAAAASANPSTIPAFPEQSDVAGCPLDLPDDLFNGIRRACSSTGDGPVSRSRCCPTLAAWLYSAHSASALRHSAASTSSQYDLPVLPDDSESCVYAAEKALNARGVEMRAPNGTCDVVYCYCGVRLRPLSCPEAFRVGADGRWAEDDKVRRIERDCSARSGVAGCSRCLRSLHQLSGTQRNNRSAINDRKGEVRSRECEAMGVTWLLAKNRTAYMPTLTSVLRVLMLNPLDSHPRSCGLRRDGMPLAVDSDFLSDTSSSTVGCGFSATVVVAWICCAVFLILTRV</sequence>
<reference evidence="4" key="2">
    <citation type="submission" date="2023-06" db="EMBL/GenBank/DDBJ databases">
        <authorList>
            <person name="Ma L."/>
            <person name="Liu K.-W."/>
            <person name="Li Z."/>
            <person name="Hsiao Y.-Y."/>
            <person name="Qi Y."/>
            <person name="Fu T."/>
            <person name="Tang G."/>
            <person name="Zhang D."/>
            <person name="Sun W.-H."/>
            <person name="Liu D.-K."/>
            <person name="Li Y."/>
            <person name="Chen G.-Z."/>
            <person name="Liu X.-D."/>
            <person name="Liao X.-Y."/>
            <person name="Jiang Y.-T."/>
            <person name="Yu X."/>
            <person name="Hao Y."/>
            <person name="Huang J."/>
            <person name="Zhao X.-W."/>
            <person name="Ke S."/>
            <person name="Chen Y.-Y."/>
            <person name="Wu W.-L."/>
            <person name="Hsu J.-L."/>
            <person name="Lin Y.-F."/>
            <person name="Huang M.-D."/>
            <person name="Li C.-Y."/>
            <person name="Huang L."/>
            <person name="Wang Z.-W."/>
            <person name="Zhao X."/>
            <person name="Zhong W.-Y."/>
            <person name="Peng D.-H."/>
            <person name="Ahmad S."/>
            <person name="Lan S."/>
            <person name="Zhang J.-S."/>
            <person name="Tsai W.-C."/>
            <person name="Van De Peer Y."/>
            <person name="Liu Z.-J."/>
        </authorList>
    </citation>
    <scope>NUCLEOTIDE SEQUENCE</scope>
    <source>
        <strain evidence="4">CP</strain>
        <tissue evidence="4">Leaves</tissue>
    </source>
</reference>
<organism evidence="4 5">
    <name type="scientific">Acorus calamus</name>
    <name type="common">Sweet flag</name>
    <dbReference type="NCBI Taxonomy" id="4465"/>
    <lineage>
        <taxon>Eukaryota</taxon>
        <taxon>Viridiplantae</taxon>
        <taxon>Streptophyta</taxon>
        <taxon>Embryophyta</taxon>
        <taxon>Tracheophyta</taxon>
        <taxon>Spermatophyta</taxon>
        <taxon>Magnoliopsida</taxon>
        <taxon>Liliopsida</taxon>
        <taxon>Acoraceae</taxon>
        <taxon>Acorus</taxon>
    </lineage>
</organism>
<dbReference type="EMBL" id="JAUJYO010000014">
    <property type="protein sequence ID" value="KAK1298200.1"/>
    <property type="molecule type" value="Genomic_DNA"/>
</dbReference>
<evidence type="ECO:0000313" key="5">
    <source>
        <dbReference type="Proteomes" id="UP001180020"/>
    </source>
</evidence>
<keyword evidence="1" id="KW-0472">Membrane</keyword>
<dbReference type="PANTHER" id="PTHR34056:SF1">
    <property type="entry name" value="GPI-ANCHORED PROTEIN"/>
    <property type="match status" value="1"/>
</dbReference>
<protein>
    <submittedName>
        <fullName evidence="4">GPI-anchored protein</fullName>
    </submittedName>
</protein>
<name>A0AAV9DB42_ACOCL</name>
<feature type="chain" id="PRO_5044024006" evidence="2">
    <location>
        <begin position="21"/>
        <end position="321"/>
    </location>
</feature>
<keyword evidence="1" id="KW-1133">Transmembrane helix</keyword>
<dbReference type="PANTHER" id="PTHR34056">
    <property type="entry name" value="GPI-ANCHORED PROTEIN"/>
    <property type="match status" value="1"/>
</dbReference>
<dbReference type="AlphaFoldDB" id="A0AAV9DB42"/>
<dbReference type="InterPro" id="IPR040376">
    <property type="entry name" value="At4g28100-like"/>
</dbReference>
<keyword evidence="1" id="KW-0812">Transmembrane</keyword>
<feature type="domain" description="SPARK" evidence="3">
    <location>
        <begin position="58"/>
        <end position="218"/>
    </location>
</feature>
<accession>A0AAV9DB42</accession>
<comment type="caution">
    <text evidence="4">The sequence shown here is derived from an EMBL/GenBank/DDBJ whole genome shotgun (WGS) entry which is preliminary data.</text>
</comment>
<gene>
    <name evidence="4" type="ORF">QJS10_CPB14g00185</name>
</gene>
<keyword evidence="2" id="KW-0732">Signal</keyword>
<evidence type="ECO:0000259" key="3">
    <source>
        <dbReference type="Pfam" id="PF19160"/>
    </source>
</evidence>
<proteinExistence type="predicted"/>
<dbReference type="InterPro" id="IPR043891">
    <property type="entry name" value="SPARK"/>
</dbReference>
<evidence type="ECO:0000256" key="1">
    <source>
        <dbReference type="SAM" id="Phobius"/>
    </source>
</evidence>
<evidence type="ECO:0000313" key="4">
    <source>
        <dbReference type="EMBL" id="KAK1298200.1"/>
    </source>
</evidence>
<reference evidence="4" key="1">
    <citation type="journal article" date="2023" name="Nat. Commun.">
        <title>Diploid and tetraploid genomes of Acorus and the evolution of monocots.</title>
        <authorList>
            <person name="Ma L."/>
            <person name="Liu K.W."/>
            <person name="Li Z."/>
            <person name="Hsiao Y.Y."/>
            <person name="Qi Y."/>
            <person name="Fu T."/>
            <person name="Tang G.D."/>
            <person name="Zhang D."/>
            <person name="Sun W.H."/>
            <person name="Liu D.K."/>
            <person name="Li Y."/>
            <person name="Chen G.Z."/>
            <person name="Liu X.D."/>
            <person name="Liao X.Y."/>
            <person name="Jiang Y.T."/>
            <person name="Yu X."/>
            <person name="Hao Y."/>
            <person name="Huang J."/>
            <person name="Zhao X.W."/>
            <person name="Ke S."/>
            <person name="Chen Y.Y."/>
            <person name="Wu W.L."/>
            <person name="Hsu J.L."/>
            <person name="Lin Y.F."/>
            <person name="Huang M.D."/>
            <person name="Li C.Y."/>
            <person name="Huang L."/>
            <person name="Wang Z.W."/>
            <person name="Zhao X."/>
            <person name="Zhong W.Y."/>
            <person name="Peng D.H."/>
            <person name="Ahmad S."/>
            <person name="Lan S."/>
            <person name="Zhang J.S."/>
            <person name="Tsai W.C."/>
            <person name="Van de Peer Y."/>
            <person name="Liu Z.J."/>
        </authorList>
    </citation>
    <scope>NUCLEOTIDE SEQUENCE</scope>
    <source>
        <strain evidence="4">CP</strain>
    </source>
</reference>